<keyword evidence="12" id="KW-1185">Reference proteome</keyword>
<comment type="caution">
    <text evidence="11">The sequence shown here is derived from an EMBL/GenBank/DDBJ whole genome shotgun (WGS) entry which is preliminary data.</text>
</comment>
<evidence type="ECO:0000313" key="12">
    <source>
        <dbReference type="Proteomes" id="UP001369736"/>
    </source>
</evidence>
<gene>
    <name evidence="11" type="ORF">WCD58_14660</name>
</gene>
<evidence type="ECO:0000256" key="6">
    <source>
        <dbReference type="ARBA" id="ARBA00037281"/>
    </source>
</evidence>
<organism evidence="11 12">
    <name type="scientific">Actinomycetospora flava</name>
    <dbReference type="NCBI Taxonomy" id="3129232"/>
    <lineage>
        <taxon>Bacteria</taxon>
        <taxon>Bacillati</taxon>
        <taxon>Actinomycetota</taxon>
        <taxon>Actinomycetes</taxon>
        <taxon>Pseudonocardiales</taxon>
        <taxon>Pseudonocardiaceae</taxon>
        <taxon>Actinomycetospora</taxon>
    </lineage>
</organism>
<dbReference type="GO" id="GO:0016757">
    <property type="term" value="F:glycosyltransferase activity"/>
    <property type="evidence" value="ECO:0007669"/>
    <property type="project" value="UniProtKB-KW"/>
</dbReference>
<evidence type="ECO:0000256" key="5">
    <source>
        <dbReference type="ARBA" id="ARBA00023136"/>
    </source>
</evidence>
<evidence type="ECO:0000313" key="11">
    <source>
        <dbReference type="EMBL" id="MEJ2862410.1"/>
    </source>
</evidence>
<dbReference type="PANTHER" id="PTHR43646">
    <property type="entry name" value="GLYCOSYLTRANSFERASE"/>
    <property type="match status" value="1"/>
</dbReference>
<comment type="pathway">
    <text evidence="7">Carotenoid biosynthesis; staphyloxanthin biosynthesis; staphyloxanthin from farnesyl diphosphate: step 4/5.</text>
</comment>
<proteinExistence type="inferred from homology"/>
<sequence>MTSVVIPAHNEETVIARCLRRLCDRCDADQLDVIVVANGCSDRTADVAREFEGVNVVELGTASKAAALNAGDSLAVGFPRFYLDADVELDYKSLLVTVNAMEESGAEVAAPKLEWADAGRSFAVKSYYRVWEKMPYGQDNLVGVGVYALSRAGRGRFEDFPAIIADDLFIRNIFPPELRLTVECASFLIHPPYNLRNLLRMLTRQWVGNDQLASQREVLTEEDRWSRRIGWLKARWSVLAEDRSLWMAVPVHALIYGSARVAARYKRVRGDYSWGRDLSSRRLN</sequence>
<feature type="domain" description="Glycosyltransferase 2-like" evidence="10">
    <location>
        <begin position="3"/>
        <end position="128"/>
    </location>
</feature>
<evidence type="ECO:0000256" key="8">
    <source>
        <dbReference type="ARBA" id="ARBA00038120"/>
    </source>
</evidence>
<dbReference type="Gene3D" id="3.90.550.10">
    <property type="entry name" value="Spore Coat Polysaccharide Biosynthesis Protein SpsA, Chain A"/>
    <property type="match status" value="1"/>
</dbReference>
<keyword evidence="2" id="KW-1003">Cell membrane</keyword>
<dbReference type="SUPFAM" id="SSF53448">
    <property type="entry name" value="Nucleotide-diphospho-sugar transferases"/>
    <property type="match status" value="1"/>
</dbReference>
<dbReference type="PANTHER" id="PTHR43646:SF2">
    <property type="entry name" value="GLYCOSYLTRANSFERASE 2-LIKE DOMAIN-CONTAINING PROTEIN"/>
    <property type="match status" value="1"/>
</dbReference>
<comment type="similarity">
    <text evidence="8">Belongs to the glycosyltransferase 2 family. CrtQ subfamily.</text>
</comment>
<keyword evidence="3 11" id="KW-0328">Glycosyltransferase</keyword>
<name>A0ABU8M6P1_9PSEU</name>
<dbReference type="InterPro" id="IPR029044">
    <property type="entry name" value="Nucleotide-diphossugar_trans"/>
</dbReference>
<reference evidence="11 12" key="1">
    <citation type="submission" date="2024-03" db="EMBL/GenBank/DDBJ databases">
        <title>Actinomycetospora sp. OC33-EN07, a novel actinomycete isolated from wild orchid (Aerides multiflora).</title>
        <authorList>
            <person name="Suriyachadkun C."/>
        </authorList>
    </citation>
    <scope>NUCLEOTIDE SEQUENCE [LARGE SCALE GENOMIC DNA]</scope>
    <source>
        <strain evidence="11 12">OC33-EN07</strain>
    </source>
</reference>
<comment type="function">
    <text evidence="6">Catalyzes the glycosylation of 4,4'-diaponeurosporenoate, i.e. the esterification of glucose at the C1'' position with the carboxyl group of 4,4'-diaponeurosporenic acid, to form glycosyl-4,4'-diaponeurosporenoate. This is a step in the biosynthesis of staphyloxanthin, an orange pigment present in most staphylococci strains.</text>
</comment>
<evidence type="ECO:0000256" key="4">
    <source>
        <dbReference type="ARBA" id="ARBA00022679"/>
    </source>
</evidence>
<evidence type="ECO:0000256" key="2">
    <source>
        <dbReference type="ARBA" id="ARBA00022475"/>
    </source>
</evidence>
<keyword evidence="4 11" id="KW-0808">Transferase</keyword>
<dbReference type="Pfam" id="PF00535">
    <property type="entry name" value="Glycos_transf_2"/>
    <property type="match status" value="1"/>
</dbReference>
<evidence type="ECO:0000256" key="9">
    <source>
        <dbReference type="ARBA" id="ARBA00040345"/>
    </source>
</evidence>
<evidence type="ECO:0000256" key="7">
    <source>
        <dbReference type="ARBA" id="ARBA00037904"/>
    </source>
</evidence>
<accession>A0ABU8M6P1</accession>
<dbReference type="RefSeq" id="WP_337703784.1">
    <property type="nucleotide sequence ID" value="NZ_JBBEGM010000005.1"/>
</dbReference>
<evidence type="ECO:0000256" key="3">
    <source>
        <dbReference type="ARBA" id="ARBA00022676"/>
    </source>
</evidence>
<protein>
    <recommendedName>
        <fullName evidence="9">4,4'-diaponeurosporenoate glycosyltransferase</fullName>
    </recommendedName>
</protein>
<dbReference type="EMBL" id="JBBEGM010000005">
    <property type="protein sequence ID" value="MEJ2862410.1"/>
    <property type="molecule type" value="Genomic_DNA"/>
</dbReference>
<dbReference type="Proteomes" id="UP001369736">
    <property type="component" value="Unassembled WGS sequence"/>
</dbReference>
<evidence type="ECO:0000259" key="10">
    <source>
        <dbReference type="Pfam" id="PF00535"/>
    </source>
</evidence>
<evidence type="ECO:0000256" key="1">
    <source>
        <dbReference type="ARBA" id="ARBA00004236"/>
    </source>
</evidence>
<comment type="subcellular location">
    <subcellularLocation>
        <location evidence="1">Cell membrane</location>
    </subcellularLocation>
</comment>
<keyword evidence="5" id="KW-0472">Membrane</keyword>
<dbReference type="InterPro" id="IPR001173">
    <property type="entry name" value="Glyco_trans_2-like"/>
</dbReference>